<dbReference type="EC" id="1.2.1.-" evidence="10"/>
<evidence type="ECO:0000256" key="3">
    <source>
        <dbReference type="ARBA" id="ARBA00021022"/>
    </source>
</evidence>
<feature type="binding site" evidence="6">
    <location>
        <position position="240"/>
    </location>
    <ligand>
        <name>D-glyceraldehyde 3-phosphate</name>
        <dbReference type="ChEBI" id="CHEBI:59776"/>
    </ligand>
</feature>
<sequence length="340" mass="35830">MTVRVGVNGFGRIGRNFFRALDAQKALGNNTDIEIVAVNDLTDNASLAHLLKFDSILGRLPHDVSLEGDDTIVVGNTKIKALEVKEGPAALPWGDLGVDVVVESTGIFTNAAKAKGHLDAGAKKVIISAPATDEDITIVLGVNDDKYDGSQNIISNASCTTNCLGPLAKVLNDEFGIVKGLMTTIHAYTQDQNLQDGPHSDLRRARAAAINIVPTGTGAAKAIGLVLPELKGKLDGYALRVPIPTGSVTDLTAELSKSASVADINAAMKAAAEGPMKGILKYYDAPIVSSDIVTDPHSSLFDSGLTKVIDDQAKVVSWYDNEWGYSNRLVDLIALVGKSL</sequence>
<feature type="binding site" evidence="7">
    <location>
        <position position="40"/>
    </location>
    <ligand>
        <name>NAD(+)</name>
        <dbReference type="ChEBI" id="CHEBI:57540"/>
    </ligand>
</feature>
<dbReference type="AlphaFoldDB" id="A0A9X7WEQ3"/>
<dbReference type="GO" id="GO:0050661">
    <property type="term" value="F:NADP binding"/>
    <property type="evidence" value="ECO:0007669"/>
    <property type="project" value="InterPro"/>
</dbReference>
<evidence type="ECO:0000256" key="8">
    <source>
        <dbReference type="PIRSR" id="PIRSR000149-4"/>
    </source>
</evidence>
<feature type="binding site" evidence="6">
    <location>
        <begin position="158"/>
        <end position="160"/>
    </location>
    <ligand>
        <name>D-glyceraldehyde 3-phosphate</name>
        <dbReference type="ChEBI" id="CHEBI:59776"/>
    </ligand>
</feature>
<dbReference type="Proteomes" id="UP000825008">
    <property type="component" value="Chromosome"/>
</dbReference>
<dbReference type="NCBIfam" id="TIGR01534">
    <property type="entry name" value="GAPDH-I"/>
    <property type="match status" value="1"/>
</dbReference>
<keyword evidence="7" id="KW-0547">Nucleotide-binding</keyword>
<dbReference type="FunFam" id="3.30.360.10:FF:000002">
    <property type="entry name" value="Glyceraldehyde-3-phosphate dehydrogenase"/>
    <property type="match status" value="1"/>
</dbReference>
<dbReference type="InterPro" id="IPR020828">
    <property type="entry name" value="GlycerAld_3-P_DH_NAD(P)-bd"/>
</dbReference>
<dbReference type="Pfam" id="PF02800">
    <property type="entry name" value="Gp_dh_C"/>
    <property type="match status" value="1"/>
</dbReference>
<evidence type="ECO:0000256" key="2">
    <source>
        <dbReference type="ARBA" id="ARBA00007406"/>
    </source>
</evidence>
<dbReference type="KEGG" id="mher:K3U94_12785"/>
<dbReference type="PROSITE" id="PS00071">
    <property type="entry name" value="GAPDH"/>
    <property type="match status" value="1"/>
</dbReference>
<accession>A0A9X7WEQ3</accession>
<feature type="domain" description="Glyceraldehyde 3-phosphate dehydrogenase NAD(P) binding" evidence="11">
    <location>
        <begin position="3"/>
        <end position="159"/>
    </location>
</feature>
<dbReference type="GO" id="GO:0004365">
    <property type="term" value="F:glyceraldehyde-3-phosphate dehydrogenase (NAD+) (phosphorylating) activity"/>
    <property type="evidence" value="ECO:0007669"/>
    <property type="project" value="UniProtKB-ARBA"/>
</dbReference>
<dbReference type="EMBL" id="CP080997">
    <property type="protein sequence ID" value="QZA05950.1"/>
    <property type="molecule type" value="Genomic_DNA"/>
</dbReference>
<dbReference type="InterPro" id="IPR036291">
    <property type="entry name" value="NAD(P)-bd_dom_sf"/>
</dbReference>
<dbReference type="CDD" id="cd05214">
    <property type="entry name" value="GAPDH_I_N"/>
    <property type="match status" value="1"/>
</dbReference>
<dbReference type="RefSeq" id="WP_220693953.1">
    <property type="nucleotide sequence ID" value="NZ_CP080997.1"/>
</dbReference>
<dbReference type="InterPro" id="IPR006424">
    <property type="entry name" value="Glyceraldehyde-3-P_DH_1"/>
</dbReference>
<dbReference type="InterPro" id="IPR020829">
    <property type="entry name" value="GlycerAld_3-P_DH_cat"/>
</dbReference>
<comment type="similarity">
    <text evidence="2 9">Belongs to the glyceraldehyde-3-phosphate dehydrogenase family.</text>
</comment>
<keyword evidence="4 10" id="KW-0560">Oxidoreductase</keyword>
<dbReference type="SMART" id="SM00846">
    <property type="entry name" value="Gp_dh_N"/>
    <property type="match status" value="1"/>
</dbReference>
<dbReference type="GO" id="GO:0006006">
    <property type="term" value="P:glucose metabolic process"/>
    <property type="evidence" value="ECO:0007669"/>
    <property type="project" value="InterPro"/>
</dbReference>
<evidence type="ECO:0000256" key="7">
    <source>
        <dbReference type="PIRSR" id="PIRSR000149-3"/>
    </source>
</evidence>
<dbReference type="SUPFAM" id="SSF51735">
    <property type="entry name" value="NAD(P)-binding Rossmann-fold domains"/>
    <property type="match status" value="1"/>
</dbReference>
<evidence type="ECO:0000259" key="11">
    <source>
        <dbReference type="SMART" id="SM00846"/>
    </source>
</evidence>
<feature type="binding site" evidence="7">
    <location>
        <position position="128"/>
    </location>
    <ligand>
        <name>NAD(+)</name>
        <dbReference type="ChEBI" id="CHEBI:57540"/>
    </ligand>
</feature>
<dbReference type="SUPFAM" id="SSF55347">
    <property type="entry name" value="Glyceraldehyde-3-phosphate dehydrogenase-like, C-terminal domain"/>
    <property type="match status" value="1"/>
</dbReference>
<protein>
    <recommendedName>
        <fullName evidence="3 10">Glyceraldehyde-3-phosphate dehydrogenase</fullName>
        <ecNumber evidence="10">1.2.1.-</ecNumber>
    </recommendedName>
</protein>
<evidence type="ECO:0000256" key="1">
    <source>
        <dbReference type="ARBA" id="ARBA00004496"/>
    </source>
</evidence>
<dbReference type="Gene3D" id="3.40.50.720">
    <property type="entry name" value="NAD(P)-binding Rossmann-like Domain"/>
    <property type="match status" value="1"/>
</dbReference>
<dbReference type="CDD" id="cd18126">
    <property type="entry name" value="GAPDH_I_C"/>
    <property type="match status" value="1"/>
</dbReference>
<dbReference type="Pfam" id="PF00044">
    <property type="entry name" value="Gp_dh_N"/>
    <property type="match status" value="1"/>
</dbReference>
<evidence type="ECO:0000256" key="5">
    <source>
        <dbReference type="PIRSR" id="PIRSR000149-1"/>
    </source>
</evidence>
<dbReference type="FunFam" id="3.40.50.720:FF:000001">
    <property type="entry name" value="Glyceraldehyde-3-phosphate dehydrogenase"/>
    <property type="match status" value="1"/>
</dbReference>
<evidence type="ECO:0000313" key="13">
    <source>
        <dbReference type="Proteomes" id="UP000825008"/>
    </source>
</evidence>
<evidence type="ECO:0000256" key="9">
    <source>
        <dbReference type="RuleBase" id="RU000397"/>
    </source>
</evidence>
<evidence type="ECO:0000256" key="4">
    <source>
        <dbReference type="ARBA" id="ARBA00023002"/>
    </source>
</evidence>
<feature type="binding site" evidence="6">
    <location>
        <position position="189"/>
    </location>
    <ligand>
        <name>D-glyceraldehyde 3-phosphate</name>
        <dbReference type="ChEBI" id="CHEBI:59776"/>
    </ligand>
</feature>
<proteinExistence type="inferred from homology"/>
<feature type="binding site" evidence="7">
    <location>
        <begin position="12"/>
        <end position="13"/>
    </location>
    <ligand>
        <name>NAD(+)</name>
        <dbReference type="ChEBI" id="CHEBI:57540"/>
    </ligand>
</feature>
<organism evidence="12 13">
    <name type="scientific">Mycolicibacter heraklionensis</name>
    <dbReference type="NCBI Taxonomy" id="512402"/>
    <lineage>
        <taxon>Bacteria</taxon>
        <taxon>Bacillati</taxon>
        <taxon>Actinomycetota</taxon>
        <taxon>Actinomycetes</taxon>
        <taxon>Mycobacteriales</taxon>
        <taxon>Mycobacteriaceae</taxon>
        <taxon>Mycolicibacter</taxon>
    </lineage>
</organism>
<dbReference type="PIRSF" id="PIRSF000149">
    <property type="entry name" value="GAP_DH"/>
    <property type="match status" value="1"/>
</dbReference>
<name>A0A9X7WEQ3_9MYCO</name>
<feature type="active site" description="Nucleophile" evidence="5">
    <location>
        <position position="159"/>
    </location>
</feature>
<gene>
    <name evidence="12" type="primary">gap</name>
    <name evidence="12" type="ORF">K3U94_12785</name>
</gene>
<dbReference type="Gene3D" id="3.30.360.10">
    <property type="entry name" value="Dihydrodipicolinate Reductase, domain 2"/>
    <property type="match status" value="1"/>
</dbReference>
<feature type="binding site" evidence="6">
    <location>
        <begin position="217"/>
        <end position="218"/>
    </location>
    <ligand>
        <name>D-glyceraldehyde 3-phosphate</name>
        <dbReference type="ChEBI" id="CHEBI:59776"/>
    </ligand>
</feature>
<dbReference type="PRINTS" id="PR00078">
    <property type="entry name" value="G3PDHDRGNASE"/>
</dbReference>
<dbReference type="GO" id="GO:0005737">
    <property type="term" value="C:cytoplasm"/>
    <property type="evidence" value="ECO:0007669"/>
    <property type="project" value="UniProtKB-SubCell"/>
</dbReference>
<dbReference type="InterPro" id="IPR020830">
    <property type="entry name" value="GlycerAld_3-P_DH_AS"/>
</dbReference>
<comment type="subcellular location">
    <subcellularLocation>
        <location evidence="1">Cytoplasm</location>
    </subcellularLocation>
</comment>
<evidence type="ECO:0000256" key="10">
    <source>
        <dbReference type="RuleBase" id="RU361160"/>
    </source>
</evidence>
<feature type="site" description="Activates thiol group during catalysis" evidence="8">
    <location>
        <position position="186"/>
    </location>
</feature>
<dbReference type="InterPro" id="IPR020831">
    <property type="entry name" value="GlycerAld/Erythrose_P_DH"/>
</dbReference>
<dbReference type="PANTHER" id="PTHR43148">
    <property type="entry name" value="GLYCERALDEHYDE-3-PHOSPHATE DEHYDROGENASE 2"/>
    <property type="match status" value="1"/>
</dbReference>
<feature type="binding site" evidence="7">
    <location>
        <position position="321"/>
    </location>
    <ligand>
        <name>NAD(+)</name>
        <dbReference type="ChEBI" id="CHEBI:57540"/>
    </ligand>
</feature>
<dbReference type="GO" id="GO:0051287">
    <property type="term" value="F:NAD binding"/>
    <property type="evidence" value="ECO:0007669"/>
    <property type="project" value="InterPro"/>
</dbReference>
<reference evidence="12" key="1">
    <citation type="submission" date="2021-08" db="EMBL/GenBank/DDBJ databases">
        <title>Whole genome sequencing of non-tuberculosis mycobacteria type-strains.</title>
        <authorList>
            <person name="Igarashi Y."/>
            <person name="Osugi A."/>
            <person name="Mitarai S."/>
        </authorList>
    </citation>
    <scope>NUCLEOTIDE SEQUENCE</scope>
    <source>
        <strain evidence="12">JCM 30995</strain>
    </source>
</reference>
<keyword evidence="7" id="KW-0520">NAD</keyword>
<evidence type="ECO:0000313" key="12">
    <source>
        <dbReference type="EMBL" id="QZA05950.1"/>
    </source>
</evidence>
<evidence type="ECO:0000256" key="6">
    <source>
        <dbReference type="PIRSR" id="PIRSR000149-2"/>
    </source>
</evidence>